<protein>
    <submittedName>
        <fullName evidence="1">Uncharacterized protein</fullName>
    </submittedName>
</protein>
<keyword evidence="2" id="KW-1185">Reference proteome</keyword>
<dbReference type="GO" id="GO:0003677">
    <property type="term" value="F:DNA binding"/>
    <property type="evidence" value="ECO:0007669"/>
    <property type="project" value="InterPro"/>
</dbReference>
<dbReference type="InterPro" id="IPR013762">
    <property type="entry name" value="Integrase-like_cat_sf"/>
</dbReference>
<dbReference type="AlphaFoldDB" id="A0A9Q1IR35"/>
<comment type="caution">
    <text evidence="1">The sequence shown here is derived from an EMBL/GenBank/DDBJ whole genome shotgun (WGS) entry which is preliminary data.</text>
</comment>
<dbReference type="Proteomes" id="UP001152622">
    <property type="component" value="Chromosome 10"/>
</dbReference>
<dbReference type="OrthoDB" id="5376140at2759"/>
<dbReference type="PANTHER" id="PTHR33480:SF5">
    <property type="entry name" value="SI:DKEY-51D8.9"/>
    <property type="match status" value="1"/>
</dbReference>
<accession>A0A9Q1IR35</accession>
<evidence type="ECO:0000313" key="1">
    <source>
        <dbReference type="EMBL" id="KAJ8349036.1"/>
    </source>
</evidence>
<proteinExistence type="predicted"/>
<dbReference type="GO" id="GO:0015074">
    <property type="term" value="P:DNA integration"/>
    <property type="evidence" value="ECO:0007669"/>
    <property type="project" value="InterPro"/>
</dbReference>
<sequence length="343" mass="38804">MQDECISQLSTEPSAKTWSDLAKVAMAQIILFNRRREGEVSSMALSAFLSRDNSDPHEDIDWALSEVEKKLCRHFSRIVIRGKRARPVPILLTPNMLGALELLVEKREIGGVGKDNGYMFARPSAKSHFRGSDCIRVFAKACGAKSPKALTFTKLRKQAATLSTVLNMSNTEMDQLANFLSHDIRIHREFYRLPEKTLQLAKISKVLMALEQGRLAEFQGKNLDEINIDPEGKEDCAKCLRAEPLLLKNRDWQNVKFYVYNRIVAYKRNIFNNTPPHPIPRSQLELTLGPDALVNLAVVIEDERTWERALTSEELNITSPEISIQVSAGVKGHGQHRPIKTMQ</sequence>
<dbReference type="GO" id="GO:0006310">
    <property type="term" value="P:DNA recombination"/>
    <property type="evidence" value="ECO:0007669"/>
    <property type="project" value="InterPro"/>
</dbReference>
<reference evidence="1" key="1">
    <citation type="journal article" date="2023" name="Science">
        <title>Genome structures resolve the early diversification of teleost fishes.</title>
        <authorList>
            <person name="Parey E."/>
            <person name="Louis A."/>
            <person name="Montfort J."/>
            <person name="Bouchez O."/>
            <person name="Roques C."/>
            <person name="Iampietro C."/>
            <person name="Lluch J."/>
            <person name="Castinel A."/>
            <person name="Donnadieu C."/>
            <person name="Desvignes T."/>
            <person name="Floi Bucao C."/>
            <person name="Jouanno E."/>
            <person name="Wen M."/>
            <person name="Mejri S."/>
            <person name="Dirks R."/>
            <person name="Jansen H."/>
            <person name="Henkel C."/>
            <person name="Chen W.J."/>
            <person name="Zahm M."/>
            <person name="Cabau C."/>
            <person name="Klopp C."/>
            <person name="Thompson A.W."/>
            <person name="Robinson-Rechavi M."/>
            <person name="Braasch I."/>
            <person name="Lecointre G."/>
            <person name="Bobe J."/>
            <person name="Postlethwait J.H."/>
            <person name="Berthelot C."/>
            <person name="Roest Crollius H."/>
            <person name="Guiguen Y."/>
        </authorList>
    </citation>
    <scope>NUCLEOTIDE SEQUENCE</scope>
    <source>
        <strain evidence="1">WJC10195</strain>
    </source>
</reference>
<evidence type="ECO:0000313" key="2">
    <source>
        <dbReference type="Proteomes" id="UP001152622"/>
    </source>
</evidence>
<name>A0A9Q1IR35_SYNKA</name>
<dbReference type="EMBL" id="JAINUF010000010">
    <property type="protein sequence ID" value="KAJ8349036.1"/>
    <property type="molecule type" value="Genomic_DNA"/>
</dbReference>
<gene>
    <name evidence="1" type="ORF">SKAU_G00276250</name>
</gene>
<organism evidence="1 2">
    <name type="scientific">Synaphobranchus kaupii</name>
    <name type="common">Kaup's arrowtooth eel</name>
    <dbReference type="NCBI Taxonomy" id="118154"/>
    <lineage>
        <taxon>Eukaryota</taxon>
        <taxon>Metazoa</taxon>
        <taxon>Chordata</taxon>
        <taxon>Craniata</taxon>
        <taxon>Vertebrata</taxon>
        <taxon>Euteleostomi</taxon>
        <taxon>Actinopterygii</taxon>
        <taxon>Neopterygii</taxon>
        <taxon>Teleostei</taxon>
        <taxon>Anguilliformes</taxon>
        <taxon>Synaphobranchidae</taxon>
        <taxon>Synaphobranchus</taxon>
    </lineage>
</organism>
<dbReference type="Gene3D" id="1.10.443.10">
    <property type="entry name" value="Intergrase catalytic core"/>
    <property type="match status" value="1"/>
</dbReference>
<dbReference type="PANTHER" id="PTHR33480">
    <property type="entry name" value="SET DOMAIN-CONTAINING PROTEIN-RELATED"/>
    <property type="match status" value="1"/>
</dbReference>